<feature type="compositionally biased region" description="Polar residues" evidence="1">
    <location>
        <begin position="13"/>
        <end position="26"/>
    </location>
</feature>
<dbReference type="Proteomes" id="UP000622610">
    <property type="component" value="Unassembled WGS sequence"/>
</dbReference>
<dbReference type="PANTHER" id="PTHR44051">
    <property type="entry name" value="GLUTATHIONE S-TRANSFERASE-RELATED"/>
    <property type="match status" value="1"/>
</dbReference>
<evidence type="ECO:0000256" key="1">
    <source>
        <dbReference type="SAM" id="MobiDB-lite"/>
    </source>
</evidence>
<accession>A0A917JDA6</accession>
<feature type="region of interest" description="Disordered" evidence="1">
    <location>
        <begin position="1"/>
        <end position="29"/>
    </location>
</feature>
<feature type="domain" description="GST N-terminal" evidence="2">
    <location>
        <begin position="42"/>
        <end position="129"/>
    </location>
</feature>
<dbReference type="InterPro" id="IPR010987">
    <property type="entry name" value="Glutathione-S-Trfase_C-like"/>
</dbReference>
<dbReference type="PROSITE" id="PS50405">
    <property type="entry name" value="GST_CTER"/>
    <property type="match status" value="1"/>
</dbReference>
<comment type="caution">
    <text evidence="4">The sequence shown here is derived from an EMBL/GenBank/DDBJ whole genome shotgun (WGS) entry which is preliminary data.</text>
</comment>
<dbReference type="EMBL" id="BMDT01000002">
    <property type="protein sequence ID" value="GGI65140.1"/>
    <property type="molecule type" value="Genomic_DNA"/>
</dbReference>
<dbReference type="AlphaFoldDB" id="A0A917JDA6"/>
<dbReference type="PROSITE" id="PS50404">
    <property type="entry name" value="GST_NTER"/>
    <property type="match status" value="1"/>
</dbReference>
<protein>
    <submittedName>
        <fullName evidence="4">Glutathione S-transferase</fullName>
    </submittedName>
</protein>
<reference evidence="4" key="2">
    <citation type="submission" date="2020-09" db="EMBL/GenBank/DDBJ databases">
        <authorList>
            <person name="Sun Q."/>
            <person name="Sedlacek I."/>
        </authorList>
    </citation>
    <scope>NUCLEOTIDE SEQUENCE</scope>
    <source>
        <strain evidence="4">CCM 8433</strain>
    </source>
</reference>
<dbReference type="PANTHER" id="PTHR44051:SF22">
    <property type="entry name" value="DISULFIDE-BOND OXIDOREDUCTASE YGHU"/>
    <property type="match status" value="1"/>
</dbReference>
<gene>
    <name evidence="4" type="ORF">GCM10011482_07940</name>
</gene>
<dbReference type="CDD" id="cd03048">
    <property type="entry name" value="GST_N_Ure2p_like"/>
    <property type="match status" value="1"/>
</dbReference>
<evidence type="ECO:0000313" key="4">
    <source>
        <dbReference type="EMBL" id="GGI65140.1"/>
    </source>
</evidence>
<evidence type="ECO:0000313" key="5">
    <source>
        <dbReference type="Proteomes" id="UP000622610"/>
    </source>
</evidence>
<reference evidence="4" key="1">
    <citation type="journal article" date="2014" name="Int. J. Syst. Evol. Microbiol.">
        <title>Complete genome sequence of Corynebacterium casei LMG S-19264T (=DSM 44701T), isolated from a smear-ripened cheese.</title>
        <authorList>
            <consortium name="US DOE Joint Genome Institute (JGI-PGF)"/>
            <person name="Walter F."/>
            <person name="Albersmeier A."/>
            <person name="Kalinowski J."/>
            <person name="Ruckert C."/>
        </authorList>
    </citation>
    <scope>NUCLEOTIDE SEQUENCE</scope>
    <source>
        <strain evidence="4">CCM 8433</strain>
    </source>
</reference>
<keyword evidence="5" id="KW-1185">Reference proteome</keyword>
<dbReference type="SUPFAM" id="SSF47616">
    <property type="entry name" value="GST C-terminal domain-like"/>
    <property type="match status" value="1"/>
</dbReference>
<dbReference type="InterPro" id="IPR036282">
    <property type="entry name" value="Glutathione-S-Trfase_C_sf"/>
</dbReference>
<dbReference type="Gene3D" id="1.20.1050.10">
    <property type="match status" value="1"/>
</dbReference>
<evidence type="ECO:0000259" key="2">
    <source>
        <dbReference type="PROSITE" id="PS50404"/>
    </source>
</evidence>
<dbReference type="SFLD" id="SFLDS00019">
    <property type="entry name" value="Glutathione_Transferase_(cytos"/>
    <property type="match status" value="1"/>
</dbReference>
<proteinExistence type="predicted"/>
<name>A0A917JDA6_9ENTE</name>
<dbReference type="SFLD" id="SFLDG01151">
    <property type="entry name" value="Main.2:_Nu-like"/>
    <property type="match status" value="1"/>
</dbReference>
<dbReference type="NCBIfam" id="NF008731">
    <property type="entry name" value="PRK11752.1"/>
    <property type="match status" value="1"/>
</dbReference>
<dbReference type="SUPFAM" id="SSF52833">
    <property type="entry name" value="Thioredoxin-like"/>
    <property type="match status" value="1"/>
</dbReference>
<dbReference type="InterPro" id="IPR004045">
    <property type="entry name" value="Glutathione_S-Trfase_N"/>
</dbReference>
<dbReference type="InterPro" id="IPR040079">
    <property type="entry name" value="Glutathione_S-Trfase"/>
</dbReference>
<organism evidence="4 5">
    <name type="scientific">Enterococcus alcedinis</name>
    <dbReference type="NCBI Taxonomy" id="1274384"/>
    <lineage>
        <taxon>Bacteria</taxon>
        <taxon>Bacillati</taxon>
        <taxon>Bacillota</taxon>
        <taxon>Bacilli</taxon>
        <taxon>Lactobacillales</taxon>
        <taxon>Enterococcaceae</taxon>
        <taxon>Enterococcus</taxon>
    </lineage>
</organism>
<dbReference type="InterPro" id="IPR036249">
    <property type="entry name" value="Thioredoxin-like_sf"/>
</dbReference>
<dbReference type="RefSeq" id="WP_188366978.1">
    <property type="nucleotide sequence ID" value="NZ_BMDT01000002.1"/>
</dbReference>
<dbReference type="Pfam" id="PF02798">
    <property type="entry name" value="GST_N"/>
    <property type="match status" value="1"/>
</dbReference>
<dbReference type="SFLD" id="SFLDG00358">
    <property type="entry name" value="Main_(cytGST)"/>
    <property type="match status" value="1"/>
</dbReference>
<dbReference type="Pfam" id="PF13410">
    <property type="entry name" value="GST_C_2"/>
    <property type="match status" value="1"/>
</dbReference>
<evidence type="ECO:0000259" key="3">
    <source>
        <dbReference type="PROSITE" id="PS50405"/>
    </source>
</evidence>
<dbReference type="CDD" id="cd10292">
    <property type="entry name" value="GST_C_YghU_like"/>
    <property type="match status" value="1"/>
</dbReference>
<feature type="domain" description="GST C-terminal" evidence="3">
    <location>
        <begin position="132"/>
        <end position="260"/>
    </location>
</feature>
<dbReference type="Gene3D" id="3.40.30.10">
    <property type="entry name" value="Glutaredoxin"/>
    <property type="match status" value="1"/>
</dbReference>
<sequence length="260" mass="29847">MSEYQVPKVWQENPAQKNPFGNQPTAGSRFEQKLPIGKHPLQVYSLGTPNGQKVAILLEELKEANVAAAEYDLYRIDIMKGEQFGSEFVKINPNSKIPAMVDYSVNPPLPVFESASILLYLAEKYQQFIPTTLAKRTEMMNWLFWQTGAAPLVGGGFGHFYHYAPFAQEYPINRYAMETKRQLDVLDQHLADKEYMLGETYTIADMLIWPWYGRLVQGEMYGDAGEFLQVQEYPHLIKWAEKIGKRPAIQRALALEYKEI</sequence>